<dbReference type="EMBL" id="CP076448">
    <property type="protein sequence ID" value="QXM25007.1"/>
    <property type="molecule type" value="Genomic_DNA"/>
</dbReference>
<dbReference type="GO" id="GO:0008168">
    <property type="term" value="F:methyltransferase activity"/>
    <property type="evidence" value="ECO:0007669"/>
    <property type="project" value="UniProtKB-KW"/>
</dbReference>
<evidence type="ECO:0000256" key="1">
    <source>
        <dbReference type="ARBA" id="ARBA00022679"/>
    </source>
</evidence>
<keyword evidence="3" id="KW-0489">Methyltransferase</keyword>
<evidence type="ECO:0000259" key="2">
    <source>
        <dbReference type="Pfam" id="PF13649"/>
    </source>
</evidence>
<evidence type="ECO:0000313" key="3">
    <source>
        <dbReference type="EMBL" id="QXM25007.1"/>
    </source>
</evidence>
<evidence type="ECO:0000313" key="4">
    <source>
        <dbReference type="Proteomes" id="UP000694001"/>
    </source>
</evidence>
<proteinExistence type="predicted"/>
<protein>
    <submittedName>
        <fullName evidence="3">Class I SAM-dependent methyltransferase</fullName>
    </submittedName>
</protein>
<dbReference type="AlphaFoldDB" id="A0A975U286"/>
<dbReference type="InterPro" id="IPR041698">
    <property type="entry name" value="Methyltransf_25"/>
</dbReference>
<keyword evidence="4" id="KW-1185">Reference proteome</keyword>
<accession>A0A975U286</accession>
<gene>
    <name evidence="3" type="ORF">KO353_01760</name>
</gene>
<dbReference type="Pfam" id="PF13649">
    <property type="entry name" value="Methyltransf_25"/>
    <property type="match status" value="1"/>
</dbReference>
<dbReference type="PANTHER" id="PTHR43861">
    <property type="entry name" value="TRANS-ACONITATE 2-METHYLTRANSFERASE-RELATED"/>
    <property type="match status" value="1"/>
</dbReference>
<name>A0A975U286_9PROT</name>
<dbReference type="RefSeq" id="WP_218286063.1">
    <property type="nucleotide sequence ID" value="NZ_CP076448.1"/>
</dbReference>
<dbReference type="Proteomes" id="UP000694001">
    <property type="component" value="Chromosome"/>
</dbReference>
<dbReference type="GO" id="GO:0032259">
    <property type="term" value="P:methylation"/>
    <property type="evidence" value="ECO:0007669"/>
    <property type="project" value="UniProtKB-KW"/>
</dbReference>
<keyword evidence="1" id="KW-0808">Transferase</keyword>
<dbReference type="CDD" id="cd02440">
    <property type="entry name" value="AdoMet_MTases"/>
    <property type="match status" value="1"/>
</dbReference>
<organism evidence="3 4">
    <name type="scientific">Elioraea tepida</name>
    <dbReference type="NCBI Taxonomy" id="2843330"/>
    <lineage>
        <taxon>Bacteria</taxon>
        <taxon>Pseudomonadati</taxon>
        <taxon>Pseudomonadota</taxon>
        <taxon>Alphaproteobacteria</taxon>
        <taxon>Acetobacterales</taxon>
        <taxon>Elioraeaceae</taxon>
        <taxon>Elioraea</taxon>
    </lineage>
</organism>
<dbReference type="KEGG" id="elio:KO353_01760"/>
<sequence length="227" mass="25565">MDKPETKEKQYDLLFEVKEKHGIARFGLMANESWNQDPRRTVFTLARYKFVSKMLAGRKKVLEIGCADAFGTRIVQQSVGHVTAVDFDPVFVADALERMNPHWPFEVFVHDLLAGPVPGRYDALYALDVLEHIAPDREDLFLRNAVAALEPTGVAIFGMPSLESQAYASPQSKAGHVNCKTGEALKETLEKYFHTVFVFSMNDEVVHTGYFRMAHYLIGVCSHLRSA</sequence>
<feature type="domain" description="Methyltransferase" evidence="2">
    <location>
        <begin position="61"/>
        <end position="153"/>
    </location>
</feature>
<reference evidence="3" key="1">
    <citation type="submission" date="2021-06" db="EMBL/GenBank/DDBJ databases">
        <title>Elioraea tepida, sp. nov., a moderately thermophilic aerobic anoxygenic phototrophic bacterium isolated from an alkaline siliceous hot spring mat community in Yellowstone National Park, WY, USA.</title>
        <authorList>
            <person name="Saini M.K."/>
            <person name="Yoshida S."/>
            <person name="Sebastian A."/>
            <person name="Hirose S."/>
            <person name="Hara E."/>
            <person name="Tamaki H."/>
            <person name="Soulier N.T."/>
            <person name="Albert I."/>
            <person name="Hanada S."/>
            <person name="Bryant D.A."/>
            <person name="Tank M."/>
        </authorList>
    </citation>
    <scope>NUCLEOTIDE SEQUENCE</scope>
    <source>
        <strain evidence="3">MS-P2</strain>
    </source>
</reference>